<dbReference type="OrthoDB" id="2488381at2759"/>
<feature type="region of interest" description="Disordered" evidence="1">
    <location>
        <begin position="296"/>
        <end position="318"/>
    </location>
</feature>
<organism evidence="2 3">
    <name type="scientific">Mortierella isabellina</name>
    <name type="common">Filamentous fungus</name>
    <name type="synonym">Umbelopsis isabellina</name>
    <dbReference type="NCBI Taxonomy" id="91625"/>
    <lineage>
        <taxon>Eukaryota</taxon>
        <taxon>Fungi</taxon>
        <taxon>Fungi incertae sedis</taxon>
        <taxon>Mucoromycota</taxon>
        <taxon>Mucoromycotina</taxon>
        <taxon>Umbelopsidomycetes</taxon>
        <taxon>Umbelopsidales</taxon>
        <taxon>Umbelopsidaceae</taxon>
        <taxon>Umbelopsis</taxon>
    </lineage>
</organism>
<feature type="compositionally biased region" description="Basic residues" evidence="1">
    <location>
        <begin position="108"/>
        <end position="118"/>
    </location>
</feature>
<feature type="region of interest" description="Disordered" evidence="1">
    <location>
        <begin position="190"/>
        <end position="214"/>
    </location>
</feature>
<sequence>MKSATFRYSLIKRLAVVTRPFGYATRPPHPCPVRPPKNRATPMAVDNPPLHVLMDVDPWWWGPDADSTLDEEASASPTVMDWEPGQKDRPPPVPVQRVRLTLPPASRHPNRPKLKPLRARREAVPQAAPFSTQQQAATSRAAGSSGRGMNCRTGALAQYQRSSSQQLVATEMPPPNTPVEVDRLECLVRSAQSPAQKAPSPFGSPRPRPRGLVAPTQEGLTQVDREMLSQLDVIRSAPSSPTPRPQLECHDAQVLQQQIQKIREEIALLEAEDDGFALAQPVLQCEDVLGEIQGEEMQEEHDPFSAGPRDPSQSERPTPYRLHRKCLSVHQYPSVSISAISSQFSAPKNAILYGASDAMVSLYHDAYGQMPRPALTPLRWPLSSGAIYGPREKTPGGWLFVPVPLDCVWTALPVTGFLALQNWTLAVFRDPGSLDAYQLLFCLPSDLPS</sequence>
<comment type="caution">
    <text evidence="2">The sequence shown here is derived from an EMBL/GenBank/DDBJ whole genome shotgun (WGS) entry which is preliminary data.</text>
</comment>
<dbReference type="Proteomes" id="UP000654370">
    <property type="component" value="Unassembled WGS sequence"/>
</dbReference>
<evidence type="ECO:0000256" key="1">
    <source>
        <dbReference type="SAM" id="MobiDB-lite"/>
    </source>
</evidence>
<feature type="compositionally biased region" description="Low complexity" evidence="1">
    <location>
        <begin position="131"/>
        <end position="148"/>
    </location>
</feature>
<feature type="region of interest" description="Disordered" evidence="1">
    <location>
        <begin position="67"/>
        <end position="151"/>
    </location>
</feature>
<name>A0A8H7PMI6_MORIS</name>
<protein>
    <submittedName>
        <fullName evidence="2">Uncharacterized protein</fullName>
    </submittedName>
</protein>
<reference evidence="2" key="1">
    <citation type="submission" date="2020-12" db="EMBL/GenBank/DDBJ databases">
        <title>Metabolic potential, ecology and presence of endohyphal bacteria is reflected in genomic diversity of Mucoromycotina.</title>
        <authorList>
            <person name="Muszewska A."/>
            <person name="Okrasinska A."/>
            <person name="Steczkiewicz K."/>
            <person name="Drgas O."/>
            <person name="Orlowska M."/>
            <person name="Perlinska-Lenart U."/>
            <person name="Aleksandrzak-Piekarczyk T."/>
            <person name="Szatraj K."/>
            <person name="Zielenkiewicz U."/>
            <person name="Pilsyk S."/>
            <person name="Malc E."/>
            <person name="Mieczkowski P."/>
            <person name="Kruszewska J.S."/>
            <person name="Biernat P."/>
            <person name="Pawlowska J."/>
        </authorList>
    </citation>
    <scope>NUCLEOTIDE SEQUENCE</scope>
    <source>
        <strain evidence="2">WA0000067209</strain>
    </source>
</reference>
<gene>
    <name evidence="2" type="ORF">INT43_005412</name>
</gene>
<evidence type="ECO:0000313" key="2">
    <source>
        <dbReference type="EMBL" id="KAG2176179.1"/>
    </source>
</evidence>
<evidence type="ECO:0000313" key="3">
    <source>
        <dbReference type="Proteomes" id="UP000654370"/>
    </source>
</evidence>
<dbReference type="EMBL" id="JAEPQZ010000010">
    <property type="protein sequence ID" value="KAG2176179.1"/>
    <property type="molecule type" value="Genomic_DNA"/>
</dbReference>
<dbReference type="AlphaFoldDB" id="A0A8H7PMI6"/>
<feature type="compositionally biased region" description="Low complexity" evidence="1">
    <location>
        <begin position="95"/>
        <end position="104"/>
    </location>
</feature>
<accession>A0A8H7PMI6</accession>
<proteinExistence type="predicted"/>
<keyword evidence="3" id="KW-1185">Reference proteome</keyword>